<dbReference type="GO" id="GO:0016787">
    <property type="term" value="F:hydrolase activity"/>
    <property type="evidence" value="ECO:0007669"/>
    <property type="project" value="UniProtKB-KW"/>
</dbReference>
<organism evidence="2 3">
    <name type="scientific">Eiseniibacteriota bacterium</name>
    <dbReference type="NCBI Taxonomy" id="2212470"/>
    <lineage>
        <taxon>Bacteria</taxon>
        <taxon>Candidatus Eiseniibacteriota</taxon>
    </lineage>
</organism>
<dbReference type="Proteomes" id="UP000319836">
    <property type="component" value="Unassembled WGS sequence"/>
</dbReference>
<evidence type="ECO:0000259" key="1">
    <source>
        <dbReference type="Pfam" id="PF00561"/>
    </source>
</evidence>
<name>A0A538TZT4_UNCEI</name>
<keyword evidence="2" id="KW-0378">Hydrolase</keyword>
<sequence length="288" mass="31835">MEPLVTVTMLSAPTLLGGAAATAAWLALYPPVPRDLGGAADLDEEAERVSIPIGDGDTLAGWHLAGTRPVTLLLLHGYGRSHHRMWRYAGFLRAAGYGALAIDFRSSRRSRRLPTTLGHHEKDDAEAAWRWLRRRVPDHRLGVMGESLGGSVALLLAADHPDLEMVIVDCPFATGGEAVDDMIVRFLRLPRWPLAPMARRIGMLASGCDPCATDVVEAAARLRDHRVLFIHSQEDERVGPAHSERLWEAAGRRHLLWRVSGAKHNRAWIARRAEYERRVLDFLAGAPL</sequence>
<dbReference type="Pfam" id="PF00561">
    <property type="entry name" value="Abhydrolase_1"/>
    <property type="match status" value="1"/>
</dbReference>
<reference evidence="2 3" key="1">
    <citation type="journal article" date="2019" name="Nat. Microbiol.">
        <title>Mediterranean grassland soil C-N compound turnover is dependent on rainfall and depth, and is mediated by genomically divergent microorganisms.</title>
        <authorList>
            <person name="Diamond S."/>
            <person name="Andeer P.F."/>
            <person name="Li Z."/>
            <person name="Crits-Christoph A."/>
            <person name="Burstein D."/>
            <person name="Anantharaman K."/>
            <person name="Lane K.R."/>
            <person name="Thomas B.C."/>
            <person name="Pan C."/>
            <person name="Northen T.R."/>
            <person name="Banfield J.F."/>
        </authorList>
    </citation>
    <scope>NUCLEOTIDE SEQUENCE [LARGE SCALE GENOMIC DNA]</scope>
    <source>
        <strain evidence="2">WS_10</strain>
    </source>
</reference>
<dbReference type="Gene3D" id="3.40.50.1820">
    <property type="entry name" value="alpha/beta hydrolase"/>
    <property type="match status" value="1"/>
</dbReference>
<dbReference type="PANTHER" id="PTHR12277:SF81">
    <property type="entry name" value="PROTEIN ABHD13"/>
    <property type="match status" value="1"/>
</dbReference>
<dbReference type="AlphaFoldDB" id="A0A538TZT4"/>
<dbReference type="SUPFAM" id="SSF53474">
    <property type="entry name" value="alpha/beta-Hydrolases"/>
    <property type="match status" value="1"/>
</dbReference>
<feature type="domain" description="AB hydrolase-1" evidence="1">
    <location>
        <begin position="71"/>
        <end position="192"/>
    </location>
</feature>
<comment type="caution">
    <text evidence="2">The sequence shown here is derived from an EMBL/GenBank/DDBJ whole genome shotgun (WGS) entry which is preliminary data.</text>
</comment>
<dbReference type="EMBL" id="VBPA01000338">
    <property type="protein sequence ID" value="TMQ69118.1"/>
    <property type="molecule type" value="Genomic_DNA"/>
</dbReference>
<dbReference type="InterPro" id="IPR000073">
    <property type="entry name" value="AB_hydrolase_1"/>
</dbReference>
<gene>
    <name evidence="2" type="ORF">E6K80_12760</name>
</gene>
<evidence type="ECO:0000313" key="3">
    <source>
        <dbReference type="Proteomes" id="UP000319836"/>
    </source>
</evidence>
<dbReference type="InterPro" id="IPR029058">
    <property type="entry name" value="AB_hydrolase_fold"/>
</dbReference>
<accession>A0A538TZT4</accession>
<dbReference type="PANTHER" id="PTHR12277">
    <property type="entry name" value="ALPHA/BETA HYDROLASE DOMAIN-CONTAINING PROTEIN"/>
    <property type="match status" value="1"/>
</dbReference>
<evidence type="ECO:0000313" key="2">
    <source>
        <dbReference type="EMBL" id="TMQ69118.1"/>
    </source>
</evidence>
<protein>
    <submittedName>
        <fullName evidence="2">Alpha/beta fold hydrolase</fullName>
    </submittedName>
</protein>
<proteinExistence type="predicted"/>